<dbReference type="InterPro" id="IPR050693">
    <property type="entry name" value="Hsp70_NEF-Inhibitors"/>
</dbReference>
<dbReference type="InterPro" id="IPR016024">
    <property type="entry name" value="ARM-type_fold"/>
</dbReference>
<dbReference type="Pfam" id="PF08609">
    <property type="entry name" value="Fes1"/>
    <property type="match status" value="1"/>
</dbReference>
<dbReference type="Gene3D" id="1.25.10.10">
    <property type="entry name" value="Leucine-rich Repeat Variant"/>
    <property type="match status" value="1"/>
</dbReference>
<dbReference type="GO" id="GO:0000774">
    <property type="term" value="F:adenyl-nucleotide exchange factor activity"/>
    <property type="evidence" value="ECO:0007669"/>
    <property type="project" value="TreeGrafter"/>
</dbReference>
<reference evidence="4 5" key="1">
    <citation type="submission" date="2020-08" db="EMBL/GenBank/DDBJ databases">
        <title>Aphidius gifuensis genome sequencing and assembly.</title>
        <authorList>
            <person name="Du Z."/>
        </authorList>
    </citation>
    <scope>NUCLEOTIDE SEQUENCE [LARGE SCALE GENOMIC DNA]</scope>
    <source>
        <strain evidence="4">YNYX2018</strain>
        <tissue evidence="4">Adults</tissue>
    </source>
</reference>
<dbReference type="OrthoDB" id="10250458at2759"/>
<sequence length="366" mass="40759">MGASQSGRLKDKMNSDNNMANDNSNNEGTSSSRPLSIQAPTTNNIQRVDNQPRQPRNLQGLLRFTMDAAKDENTSVPTTVAPLDEERKKFLNDALNSLTVNPIEVLQKSVKILSNVMDLKAEDDPKDFEGALEIIVNYVDSMDMANDFYKIGGFAIFGPCLNSPHSTIRWKAADIIAEVTQNNPYCQEKILEMGLMPILLGMVDTDPSEQARIKALYAVSCIVRGNSLALKYMDINDGYKILMKAIQSPVEKLQIKSAFLLSALCSRENSHPIRTKLIKMGLIEQAAGLLSMESVLPDTRDRLLSLLNSLTANNNLPALRECRRAELCLKMTLERHLKDLKDEEAVDEAQLCSELLDKIFADQLKN</sequence>
<dbReference type="GO" id="GO:0005783">
    <property type="term" value="C:endoplasmic reticulum"/>
    <property type="evidence" value="ECO:0007669"/>
    <property type="project" value="TreeGrafter"/>
</dbReference>
<dbReference type="SUPFAM" id="SSF48371">
    <property type="entry name" value="ARM repeat"/>
    <property type="match status" value="1"/>
</dbReference>
<keyword evidence="1" id="KW-0677">Repeat</keyword>
<dbReference type="EMBL" id="JACMRX010000006">
    <property type="protein sequence ID" value="KAF7988293.1"/>
    <property type="molecule type" value="Genomic_DNA"/>
</dbReference>
<accession>A0A835CNN5</accession>
<name>A0A835CNN5_APHGI</name>
<feature type="region of interest" description="Disordered" evidence="2">
    <location>
        <begin position="1"/>
        <end position="55"/>
    </location>
</feature>
<dbReference type="Proteomes" id="UP000639338">
    <property type="component" value="Unassembled WGS sequence"/>
</dbReference>
<feature type="compositionally biased region" description="Polar residues" evidence="2">
    <location>
        <begin position="27"/>
        <end position="55"/>
    </location>
</feature>
<dbReference type="AlphaFoldDB" id="A0A835CNN5"/>
<gene>
    <name evidence="4" type="ORF">HCN44_009938</name>
</gene>
<evidence type="ECO:0000256" key="2">
    <source>
        <dbReference type="SAM" id="MobiDB-lite"/>
    </source>
</evidence>
<evidence type="ECO:0000313" key="5">
    <source>
        <dbReference type="Proteomes" id="UP000639338"/>
    </source>
</evidence>
<proteinExistence type="predicted"/>
<feature type="domain" description="Nucleotide exchange factor Fes1" evidence="3">
    <location>
        <begin position="58"/>
        <end position="147"/>
    </location>
</feature>
<protein>
    <recommendedName>
        <fullName evidence="3">Nucleotide exchange factor Fes1 domain-containing protein</fullName>
    </recommendedName>
</protein>
<evidence type="ECO:0000256" key="1">
    <source>
        <dbReference type="ARBA" id="ARBA00022737"/>
    </source>
</evidence>
<dbReference type="PANTHER" id="PTHR19316">
    <property type="entry name" value="PROTEIN FOLDING REGULATOR"/>
    <property type="match status" value="1"/>
</dbReference>
<evidence type="ECO:0000259" key="3">
    <source>
        <dbReference type="Pfam" id="PF08609"/>
    </source>
</evidence>
<keyword evidence="5" id="KW-1185">Reference proteome</keyword>
<feature type="compositionally biased region" description="Low complexity" evidence="2">
    <location>
        <begin position="15"/>
        <end position="26"/>
    </location>
</feature>
<dbReference type="InterPro" id="IPR013918">
    <property type="entry name" value="Nucleotide_exch_fac_Fes1"/>
</dbReference>
<evidence type="ECO:0000313" key="4">
    <source>
        <dbReference type="EMBL" id="KAF7988293.1"/>
    </source>
</evidence>
<dbReference type="PANTHER" id="PTHR19316:SF18">
    <property type="entry name" value="HSP70-BINDING PROTEIN 1"/>
    <property type="match status" value="1"/>
</dbReference>
<dbReference type="InterPro" id="IPR011989">
    <property type="entry name" value="ARM-like"/>
</dbReference>
<comment type="caution">
    <text evidence="4">The sequence shown here is derived from an EMBL/GenBank/DDBJ whole genome shotgun (WGS) entry which is preliminary data.</text>
</comment>
<organism evidence="4 5">
    <name type="scientific">Aphidius gifuensis</name>
    <name type="common">Parasitoid wasp</name>
    <dbReference type="NCBI Taxonomy" id="684658"/>
    <lineage>
        <taxon>Eukaryota</taxon>
        <taxon>Metazoa</taxon>
        <taxon>Ecdysozoa</taxon>
        <taxon>Arthropoda</taxon>
        <taxon>Hexapoda</taxon>
        <taxon>Insecta</taxon>
        <taxon>Pterygota</taxon>
        <taxon>Neoptera</taxon>
        <taxon>Endopterygota</taxon>
        <taxon>Hymenoptera</taxon>
        <taxon>Apocrita</taxon>
        <taxon>Ichneumonoidea</taxon>
        <taxon>Braconidae</taxon>
        <taxon>Aphidiinae</taxon>
        <taxon>Aphidius</taxon>
    </lineage>
</organism>